<name>A0A2S9J4A5_9SPHI</name>
<dbReference type="InterPro" id="IPR026935">
    <property type="entry name" value="BtrH_N"/>
</dbReference>
<comment type="caution">
    <text evidence="3">The sequence shown here is derived from an EMBL/GenBank/DDBJ whole genome shotgun (WGS) entry which is preliminary data.</text>
</comment>
<dbReference type="InterPro" id="IPR032369">
    <property type="entry name" value="DUF4872"/>
</dbReference>
<dbReference type="Pfam" id="PF16169">
    <property type="entry name" value="DUF4872"/>
    <property type="match status" value="1"/>
</dbReference>
<dbReference type="EMBL" id="PVBQ01000006">
    <property type="protein sequence ID" value="PRD47580.1"/>
    <property type="molecule type" value="Genomic_DNA"/>
</dbReference>
<keyword evidence="4" id="KW-1185">Reference proteome</keyword>
<dbReference type="OrthoDB" id="4075615at2"/>
<evidence type="ECO:0000313" key="4">
    <source>
        <dbReference type="Proteomes" id="UP000239711"/>
    </source>
</evidence>
<organism evidence="3 4">
    <name type="scientific">Sphingobacterium haloxyli</name>
    <dbReference type="NCBI Taxonomy" id="2100533"/>
    <lineage>
        <taxon>Bacteria</taxon>
        <taxon>Pseudomonadati</taxon>
        <taxon>Bacteroidota</taxon>
        <taxon>Sphingobacteriia</taxon>
        <taxon>Sphingobacteriales</taxon>
        <taxon>Sphingobacteriaceae</taxon>
        <taxon>Sphingobacterium</taxon>
    </lineage>
</organism>
<dbReference type="RefSeq" id="WP_105716803.1">
    <property type="nucleotide sequence ID" value="NZ_PVBQ01000006.1"/>
</dbReference>
<evidence type="ECO:0000313" key="3">
    <source>
        <dbReference type="EMBL" id="PRD47580.1"/>
    </source>
</evidence>
<evidence type="ECO:0000259" key="1">
    <source>
        <dbReference type="Pfam" id="PF14399"/>
    </source>
</evidence>
<dbReference type="Pfam" id="PF14399">
    <property type="entry name" value="BtrH_N"/>
    <property type="match status" value="1"/>
</dbReference>
<accession>A0A2S9J4A5</accession>
<evidence type="ECO:0000259" key="2">
    <source>
        <dbReference type="Pfam" id="PF16169"/>
    </source>
</evidence>
<protein>
    <submittedName>
        <fullName evidence="3">Lantibiotic ABC transporter</fullName>
    </submittedName>
</protein>
<sequence length="333" mass="37784">MKIENIKTFDGQHCETTATGTLLSQLGIELSEPMLFGLGEGLGFIFWNMKTMSFPFIGGRIKTDLLTQNIARNLNLELTVKETTSKQKAWTNVKELLDSGQAVGLKLDCFHLDYFSRPFHFAGHYTAIYGYNNEDAFLVDTKQQGGQVKTSLKSLELARAEKGPMSSRNLYYTLSKTDKKTDLEASIIMAVRNNATDYLNPPITNIGYKGIVKTSREIVKWFKHSEDIENEFKTSAMMMEKAGTGGALFRNLYRDFLKESYDLLKISELKEGHKAFVEIAELWTSVAQLFERVSQTKGFKYIQQASDILKAISDKEKRTMEMLEGIKPSRLKL</sequence>
<feature type="domain" description="Butirosin biosynthesis protein H N-terminal" evidence="1">
    <location>
        <begin position="13"/>
        <end position="141"/>
    </location>
</feature>
<gene>
    <name evidence="3" type="ORF">C5745_09700</name>
</gene>
<feature type="domain" description="DUF4872" evidence="2">
    <location>
        <begin position="153"/>
        <end position="323"/>
    </location>
</feature>
<dbReference type="Proteomes" id="UP000239711">
    <property type="component" value="Unassembled WGS sequence"/>
</dbReference>
<dbReference type="AlphaFoldDB" id="A0A2S9J4A5"/>
<reference evidence="3 4" key="1">
    <citation type="submission" date="2018-02" db="EMBL/GenBank/DDBJ databases">
        <title>The draft genome of Sphingobacterium sp. 5JN-11.</title>
        <authorList>
            <person name="Liu L."/>
            <person name="Li L."/>
            <person name="Liang L."/>
            <person name="Zhang X."/>
            <person name="Wang T."/>
        </authorList>
    </citation>
    <scope>NUCLEOTIDE SEQUENCE [LARGE SCALE GENOMIC DNA]</scope>
    <source>
        <strain evidence="3 4">5JN-11</strain>
    </source>
</reference>
<proteinExistence type="predicted"/>